<reference evidence="2" key="1">
    <citation type="submission" date="2020-05" db="UniProtKB">
        <authorList>
            <consortium name="EnsemblMetazoa"/>
        </authorList>
    </citation>
    <scope>IDENTIFICATION</scope>
    <source>
        <strain evidence="2">BB02</strain>
    </source>
</reference>
<dbReference type="VEuPathDB" id="VectorBase:BGLAX_045595"/>
<sequence>MAKLKDLLNSFNLLLILVLRLVTCVEVELDDIHALINNPYMIICTVIYTRTEPINNNVTISSKNDTNEIILCDLAPDDYRFCNKILPSVSELSDDYCGCSGKYTNSTSGAKSFRIFYHIKAVNRSLRLRS</sequence>
<feature type="chain" id="PRO_5012338509" evidence="1">
    <location>
        <begin position="25"/>
        <end position="130"/>
    </location>
</feature>
<feature type="signal peptide" evidence="1">
    <location>
        <begin position="1"/>
        <end position="24"/>
    </location>
</feature>
<gene>
    <name evidence="2" type="primary">106067646</name>
</gene>
<dbReference type="Proteomes" id="UP000076420">
    <property type="component" value="Unassembled WGS sequence"/>
</dbReference>
<keyword evidence="1" id="KW-0732">Signal</keyword>
<name>A0A2C9KCS8_BIOGL</name>
<dbReference type="EnsemblMetazoa" id="BGLB017614-RA">
    <property type="protein sequence ID" value="BGLB017614-PA"/>
    <property type="gene ID" value="BGLB017614"/>
</dbReference>
<evidence type="ECO:0000313" key="3">
    <source>
        <dbReference type="Proteomes" id="UP000076420"/>
    </source>
</evidence>
<accession>A0A2C9KCS8</accession>
<dbReference type="KEGG" id="bgt:106067646"/>
<organism evidence="2 3">
    <name type="scientific">Biomphalaria glabrata</name>
    <name type="common">Bloodfluke planorb</name>
    <name type="synonym">Freshwater snail</name>
    <dbReference type="NCBI Taxonomy" id="6526"/>
    <lineage>
        <taxon>Eukaryota</taxon>
        <taxon>Metazoa</taxon>
        <taxon>Spiralia</taxon>
        <taxon>Lophotrochozoa</taxon>
        <taxon>Mollusca</taxon>
        <taxon>Gastropoda</taxon>
        <taxon>Heterobranchia</taxon>
        <taxon>Euthyneura</taxon>
        <taxon>Panpulmonata</taxon>
        <taxon>Hygrophila</taxon>
        <taxon>Lymnaeoidea</taxon>
        <taxon>Planorbidae</taxon>
        <taxon>Biomphalaria</taxon>
    </lineage>
</organism>
<evidence type="ECO:0000256" key="1">
    <source>
        <dbReference type="SAM" id="SignalP"/>
    </source>
</evidence>
<protein>
    <submittedName>
        <fullName evidence="2">Uncharacterized protein</fullName>
    </submittedName>
</protein>
<dbReference type="VEuPathDB" id="VectorBase:BGLB017614"/>
<proteinExistence type="predicted"/>
<evidence type="ECO:0000313" key="2">
    <source>
        <dbReference type="EnsemblMetazoa" id="BGLB017614-PA"/>
    </source>
</evidence>
<dbReference type="AlphaFoldDB" id="A0A2C9KCS8"/>